<proteinExistence type="predicted"/>
<gene>
    <name evidence="1" type="ORF">OMAG_002325</name>
</gene>
<dbReference type="AlphaFoldDB" id="A0A0F0CQM0"/>
<name>A0A0F0CQM0_9BACT</name>
<reference evidence="1 2" key="1">
    <citation type="submission" date="2015-02" db="EMBL/GenBank/DDBJ databases">
        <title>Single-cell genomics of uncultivated deep-branching MTB reveals a conserved set of magnetosome genes.</title>
        <authorList>
            <person name="Kolinko S."/>
            <person name="Richter M."/>
            <person name="Glockner F.O."/>
            <person name="Brachmann A."/>
            <person name="Schuler D."/>
        </authorList>
    </citation>
    <scope>NUCLEOTIDE SEQUENCE [LARGE SCALE GENOMIC DNA]</scope>
    <source>
        <strain evidence="1">SKK-01</strain>
    </source>
</reference>
<sequence>MKKINNDKTCIVSDYILNEAKKSALSKIRFPKSLGVSFRLCLKDGKISIAKKK</sequence>
<comment type="caution">
    <text evidence="1">The sequence shown here is derived from an EMBL/GenBank/DDBJ whole genome shotgun (WGS) entry which is preliminary data.</text>
</comment>
<evidence type="ECO:0000313" key="2">
    <source>
        <dbReference type="Proteomes" id="UP000033428"/>
    </source>
</evidence>
<keyword evidence="2" id="KW-1185">Reference proteome</keyword>
<accession>A0A0F0CQM0</accession>
<dbReference type="Proteomes" id="UP000033428">
    <property type="component" value="Unassembled WGS sequence"/>
</dbReference>
<evidence type="ECO:0000313" key="1">
    <source>
        <dbReference type="EMBL" id="KJJ83806.1"/>
    </source>
</evidence>
<protein>
    <submittedName>
        <fullName evidence="1">Uncharacterized protein</fullName>
    </submittedName>
</protein>
<organism evidence="1 2">
    <name type="scientific">Candidatus Omnitrophus magneticus</name>
    <dbReference type="NCBI Taxonomy" id="1609969"/>
    <lineage>
        <taxon>Bacteria</taxon>
        <taxon>Pseudomonadati</taxon>
        <taxon>Candidatus Omnitrophota</taxon>
        <taxon>Candidatus Omnitrophus</taxon>
    </lineage>
</organism>
<dbReference type="EMBL" id="JYNY01000478">
    <property type="protein sequence ID" value="KJJ83806.1"/>
    <property type="molecule type" value="Genomic_DNA"/>
</dbReference>